<evidence type="ECO:0000256" key="3">
    <source>
        <dbReference type="ARBA" id="ARBA00012239"/>
    </source>
</evidence>
<organism evidence="11 13">
    <name type="scientific">Turicibacter bilis</name>
    <dbReference type="NCBI Taxonomy" id="2735723"/>
    <lineage>
        <taxon>Bacteria</taxon>
        <taxon>Bacillati</taxon>
        <taxon>Bacillota</taxon>
        <taxon>Erysipelotrichia</taxon>
        <taxon>Erysipelotrichales</taxon>
        <taxon>Turicibacteraceae</taxon>
        <taxon>Turicibacter</taxon>
    </lineage>
</organism>
<evidence type="ECO:0000313" key="11">
    <source>
        <dbReference type="EMBL" id="UUF09637.1"/>
    </source>
</evidence>
<dbReference type="RefSeq" id="WP_202966245.1">
    <property type="nucleotide sequence ID" value="NZ_JABTTG010000001.1"/>
</dbReference>
<evidence type="ECO:0000256" key="5">
    <source>
        <dbReference type="ARBA" id="ARBA00022898"/>
    </source>
</evidence>
<keyword evidence="5 8" id="KW-0663">Pyridoxal phosphate</keyword>
<accession>A0A9Q9CTB1</accession>
<dbReference type="CDD" id="cd06453">
    <property type="entry name" value="SufS_like"/>
    <property type="match status" value="1"/>
</dbReference>
<evidence type="ECO:0000313" key="12">
    <source>
        <dbReference type="Proteomes" id="UP001058016"/>
    </source>
</evidence>
<comment type="cofactor">
    <cofactor evidence="1 7">
        <name>pyridoxal 5'-phosphate</name>
        <dbReference type="ChEBI" id="CHEBI:597326"/>
    </cofactor>
</comment>
<keyword evidence="12" id="KW-1185">Reference proteome</keyword>
<dbReference type="InterPro" id="IPR015421">
    <property type="entry name" value="PyrdxlP-dep_Trfase_major"/>
</dbReference>
<dbReference type="InterPro" id="IPR020578">
    <property type="entry name" value="Aminotrans_V_PyrdxlP_BS"/>
</dbReference>
<dbReference type="PANTHER" id="PTHR43586:SF8">
    <property type="entry name" value="CYSTEINE DESULFURASE 1, CHLOROPLASTIC"/>
    <property type="match status" value="1"/>
</dbReference>
<evidence type="ECO:0000256" key="8">
    <source>
        <dbReference type="RuleBase" id="RU004506"/>
    </source>
</evidence>
<keyword evidence="4 8" id="KW-0808">Transferase</keyword>
<evidence type="ECO:0000256" key="2">
    <source>
        <dbReference type="ARBA" id="ARBA00010447"/>
    </source>
</evidence>
<evidence type="ECO:0000256" key="1">
    <source>
        <dbReference type="ARBA" id="ARBA00001933"/>
    </source>
</evidence>
<name>A0A9Q9CTB1_9FIRM</name>
<evidence type="ECO:0000259" key="9">
    <source>
        <dbReference type="Pfam" id="PF00266"/>
    </source>
</evidence>
<dbReference type="AlphaFoldDB" id="A0A9Q9CTB1"/>
<dbReference type="GO" id="GO:0030170">
    <property type="term" value="F:pyridoxal phosphate binding"/>
    <property type="evidence" value="ECO:0007669"/>
    <property type="project" value="UniProtKB-UniRule"/>
</dbReference>
<dbReference type="EMBL" id="CP071250">
    <property type="protein sequence ID" value="UUF09637.1"/>
    <property type="molecule type" value="Genomic_DNA"/>
</dbReference>
<dbReference type="Proteomes" id="UP001058072">
    <property type="component" value="Chromosome"/>
</dbReference>
<gene>
    <name evidence="10" type="ORF">J0J69_12350</name>
    <name evidence="11" type="ORF">J0J70_01610</name>
</gene>
<dbReference type="PIRSF" id="PIRSF005572">
    <property type="entry name" value="NifS"/>
    <property type="match status" value="1"/>
</dbReference>
<sequence>METMSIDVNRIREDFPILKETMNGHPLVYLDSGATTLKPQVVIDAVNHYNTKKTSNVHRGVYQLSNDATELYEGAREKVKQLINAKKVEEIVFTKGATHALNLVAQSYGLYNLKAGDEIIVSELEHHSSFLPWQHVARVTGAVLKFIPLDETGHITVENFKKVLSDKTKVVAINYVSNVMGYVSPIKEITALAHEVGAIISVDAAQAAPHMKIDVQDLDCDFLSFSGHKMCGPTGVGVLYGKYELLNALEPMEFGGEMIDIVGEVTSTWKDAPYRFEAGTPVIAGAIGLGAAIDYLEAIGFDNIAAHELELRNYAVEKLEELGGVTIFNRDAETGIISFNIDGVHPHDAATIYDAEGVCVRAGHHCAQPLMGWLCQPATLRASFYLYNTKEEVDAFIEATRKGKEFFDGVFF</sequence>
<dbReference type="Pfam" id="PF00266">
    <property type="entry name" value="Aminotran_5"/>
    <property type="match status" value="1"/>
</dbReference>
<dbReference type="InterPro" id="IPR000192">
    <property type="entry name" value="Aminotrans_V_dom"/>
</dbReference>
<evidence type="ECO:0000256" key="7">
    <source>
        <dbReference type="RuleBase" id="RU004504"/>
    </source>
</evidence>
<dbReference type="SUPFAM" id="SSF53383">
    <property type="entry name" value="PLP-dependent transferases"/>
    <property type="match status" value="1"/>
</dbReference>
<dbReference type="InterPro" id="IPR016454">
    <property type="entry name" value="Cysteine_dSase"/>
</dbReference>
<protein>
    <recommendedName>
        <fullName evidence="3 8">Cysteine desulfurase</fullName>
        <ecNumber evidence="3 8">2.8.1.7</ecNumber>
    </recommendedName>
</protein>
<dbReference type="InterPro" id="IPR015424">
    <property type="entry name" value="PyrdxlP-dep_Trfase"/>
</dbReference>
<dbReference type="PROSITE" id="PS00595">
    <property type="entry name" value="AA_TRANSFER_CLASS_5"/>
    <property type="match status" value="1"/>
</dbReference>
<comment type="similarity">
    <text evidence="2 8">Belongs to the class-V pyridoxal-phosphate-dependent aminotransferase family. Csd subfamily.</text>
</comment>
<comment type="catalytic activity">
    <reaction evidence="6 8">
        <text>(sulfur carrier)-H + L-cysteine = (sulfur carrier)-SH + L-alanine</text>
        <dbReference type="Rhea" id="RHEA:43892"/>
        <dbReference type="Rhea" id="RHEA-COMP:14737"/>
        <dbReference type="Rhea" id="RHEA-COMP:14739"/>
        <dbReference type="ChEBI" id="CHEBI:29917"/>
        <dbReference type="ChEBI" id="CHEBI:35235"/>
        <dbReference type="ChEBI" id="CHEBI:57972"/>
        <dbReference type="ChEBI" id="CHEBI:64428"/>
        <dbReference type="EC" id="2.8.1.7"/>
    </reaction>
</comment>
<dbReference type="EC" id="2.8.1.7" evidence="3 8"/>
<dbReference type="NCBIfam" id="TIGR01979">
    <property type="entry name" value="sufS"/>
    <property type="match status" value="1"/>
</dbReference>
<dbReference type="PANTHER" id="PTHR43586">
    <property type="entry name" value="CYSTEINE DESULFURASE"/>
    <property type="match status" value="1"/>
</dbReference>
<dbReference type="Gene3D" id="3.40.640.10">
    <property type="entry name" value="Type I PLP-dependent aspartate aminotransferase-like (Major domain)"/>
    <property type="match status" value="1"/>
</dbReference>
<comment type="function">
    <text evidence="8">Catalyzes the removal of elemental sulfur and selenium atoms from L-cysteine, L-cystine, L-selenocysteine, and L-selenocystine to produce L-alanine.</text>
</comment>
<dbReference type="InterPro" id="IPR015422">
    <property type="entry name" value="PyrdxlP-dep_Trfase_small"/>
</dbReference>
<dbReference type="Gene3D" id="3.90.1150.10">
    <property type="entry name" value="Aspartate Aminotransferase, domain 1"/>
    <property type="match status" value="1"/>
</dbReference>
<evidence type="ECO:0000313" key="13">
    <source>
        <dbReference type="Proteomes" id="UP001058072"/>
    </source>
</evidence>
<dbReference type="InterPro" id="IPR010970">
    <property type="entry name" value="Cys_dSase_SufS"/>
</dbReference>
<evidence type="ECO:0000313" key="10">
    <source>
        <dbReference type="EMBL" id="UUF07320.1"/>
    </source>
</evidence>
<dbReference type="GO" id="GO:0006534">
    <property type="term" value="P:cysteine metabolic process"/>
    <property type="evidence" value="ECO:0007669"/>
    <property type="project" value="UniProtKB-UniRule"/>
</dbReference>
<evidence type="ECO:0000256" key="4">
    <source>
        <dbReference type="ARBA" id="ARBA00022679"/>
    </source>
</evidence>
<dbReference type="Proteomes" id="UP001058016">
    <property type="component" value="Chromosome"/>
</dbReference>
<reference evidence="11 12" key="1">
    <citation type="submission" date="2021-03" db="EMBL/GenBank/DDBJ databases">
        <title>Comparative Genomics and Metabolomics in the genus Turicibacter.</title>
        <authorList>
            <person name="Maki J."/>
            <person name="Looft T."/>
        </authorList>
    </citation>
    <scope>NUCLEOTIDE SEQUENCE</scope>
    <source>
        <strain evidence="11">ISU324</strain>
        <strain evidence="10 12">MMM721</strain>
    </source>
</reference>
<evidence type="ECO:0000256" key="6">
    <source>
        <dbReference type="ARBA" id="ARBA00050776"/>
    </source>
</evidence>
<proteinExistence type="inferred from homology"/>
<feature type="domain" description="Aminotransferase class V" evidence="9">
    <location>
        <begin position="28"/>
        <end position="396"/>
    </location>
</feature>
<dbReference type="EMBL" id="CP071249">
    <property type="protein sequence ID" value="UUF07320.1"/>
    <property type="molecule type" value="Genomic_DNA"/>
</dbReference>
<dbReference type="GO" id="GO:0031071">
    <property type="term" value="F:cysteine desulfurase activity"/>
    <property type="evidence" value="ECO:0007669"/>
    <property type="project" value="UniProtKB-UniRule"/>
</dbReference>